<gene>
    <name evidence="3" type="ORF">VM1G_10120</name>
</gene>
<organism evidence="3 4">
    <name type="scientific">Cytospora mali</name>
    <name type="common">Apple Valsa canker fungus</name>
    <name type="synonym">Valsa mali</name>
    <dbReference type="NCBI Taxonomy" id="578113"/>
    <lineage>
        <taxon>Eukaryota</taxon>
        <taxon>Fungi</taxon>
        <taxon>Dikarya</taxon>
        <taxon>Ascomycota</taxon>
        <taxon>Pezizomycotina</taxon>
        <taxon>Sordariomycetes</taxon>
        <taxon>Sordariomycetidae</taxon>
        <taxon>Diaporthales</taxon>
        <taxon>Cytosporaceae</taxon>
        <taxon>Cytospora</taxon>
    </lineage>
</organism>
<feature type="compositionally biased region" description="Polar residues" evidence="1">
    <location>
        <begin position="11"/>
        <end position="37"/>
    </location>
</feature>
<sequence length="563" mass="62428">MSWSPFHLASLPSTEKTALSHAPSSSSPQFGQTTTHLAQHGRAIGTWGPPKKKAPLRPLTVKQSEQHLKAKTQDATLRSSPSLTGSAASRSSPNEVRKKPEERGSAHSKSHPVSLGKRSDQSSTRTAFHDDVNSAKYKEFFFRLTDEELAVFRRKHRKGPTYAGFGDSAIARELHRLGRGWEGYVRARRRAEEQGSLDEFLKHFQTERGLMSTGLPLPVGAISMQVAAAVAEGSSQAVPGKNPKFPGHDRARVDRSKQLNMAAGGLQPKMVADWGVSTVEPGDLGNKGSYEHAHDQCASGFNSELPEPEPTEIGIAPSDLTNQYRALDFRAKSEADFQAQYRGLPKGSKDKTLALSSLLDRPRPRRVEARPDYRIRRIRERHPDLPPKPPSPTPRDLYDHSQPQFLQFMCEWTGCKAILNNLARLRKHVGIVHGQEARDTLCCGWGKCGRDDSTGVLSIFRCIEELNEHLQKLHMESVKWHLGDGRLGQGVVGKERSMGDTSYLFRNGEQITPSIQNQMTETLAEGRVRKERLKEILLKTALEAPSDAEVVEIGEDAQDSILS</sequence>
<reference evidence="3" key="1">
    <citation type="submission" date="2014-12" db="EMBL/GenBank/DDBJ databases">
        <title>Genome Sequence of Valsa Canker Pathogens Uncovers a Specific Adaption of Colonization on Woody Bark.</title>
        <authorList>
            <person name="Yin Z."/>
            <person name="Liu H."/>
            <person name="Gao X."/>
            <person name="Li Z."/>
            <person name="Song N."/>
            <person name="Ke X."/>
            <person name="Dai Q."/>
            <person name="Wu Y."/>
            <person name="Sun Y."/>
            <person name="Xu J.-R."/>
            <person name="Kang Z.K."/>
            <person name="Wang L."/>
            <person name="Huang L."/>
        </authorList>
    </citation>
    <scope>NUCLEOTIDE SEQUENCE [LARGE SCALE GENOMIC DNA]</scope>
    <source>
        <strain evidence="3">03-8</strain>
    </source>
</reference>
<feature type="region of interest" description="Disordered" evidence="1">
    <location>
        <begin position="289"/>
        <end position="314"/>
    </location>
</feature>
<dbReference type="Proteomes" id="UP000078559">
    <property type="component" value="Chromosome 13"/>
</dbReference>
<evidence type="ECO:0000256" key="1">
    <source>
        <dbReference type="SAM" id="MobiDB-lite"/>
    </source>
</evidence>
<dbReference type="OrthoDB" id="5424797at2759"/>
<name>A0A194WE47_CYTMA</name>
<feature type="domain" description="C2H2-type" evidence="2">
    <location>
        <begin position="410"/>
        <end position="433"/>
    </location>
</feature>
<protein>
    <recommendedName>
        <fullName evidence="2">C2H2-type domain-containing protein</fullName>
    </recommendedName>
</protein>
<accession>A0A194WE47</accession>
<dbReference type="InterPro" id="IPR013087">
    <property type="entry name" value="Znf_C2H2_type"/>
</dbReference>
<evidence type="ECO:0000313" key="4">
    <source>
        <dbReference type="Proteomes" id="UP000078559"/>
    </source>
</evidence>
<feature type="region of interest" description="Disordered" evidence="1">
    <location>
        <begin position="1"/>
        <end position="127"/>
    </location>
</feature>
<feature type="compositionally biased region" description="Basic and acidic residues" evidence="1">
    <location>
        <begin position="95"/>
        <end position="105"/>
    </location>
</feature>
<proteinExistence type="predicted"/>
<dbReference type="AlphaFoldDB" id="A0A194WE47"/>
<dbReference type="EMBL" id="CM003110">
    <property type="protein sequence ID" value="KUI74500.1"/>
    <property type="molecule type" value="Genomic_DNA"/>
</dbReference>
<evidence type="ECO:0000259" key="2">
    <source>
        <dbReference type="PROSITE" id="PS00028"/>
    </source>
</evidence>
<feature type="compositionally biased region" description="Polar residues" evidence="1">
    <location>
        <begin position="73"/>
        <end position="94"/>
    </location>
</feature>
<evidence type="ECO:0000313" key="3">
    <source>
        <dbReference type="EMBL" id="KUI74500.1"/>
    </source>
</evidence>
<feature type="compositionally biased region" description="Basic and acidic residues" evidence="1">
    <location>
        <begin position="369"/>
        <end position="385"/>
    </location>
</feature>
<keyword evidence="4" id="KW-1185">Reference proteome</keyword>
<dbReference type="PROSITE" id="PS00028">
    <property type="entry name" value="ZINC_FINGER_C2H2_1"/>
    <property type="match status" value="1"/>
</dbReference>
<feature type="region of interest" description="Disordered" evidence="1">
    <location>
        <begin position="369"/>
        <end position="396"/>
    </location>
</feature>